<dbReference type="InterPro" id="IPR029052">
    <property type="entry name" value="Metallo-depent_PP-like"/>
</dbReference>
<dbReference type="AlphaFoldDB" id="A0A645JEI0"/>
<comment type="caution">
    <text evidence="1">The sequence shown here is derived from an EMBL/GenBank/DDBJ whole genome shotgun (WGS) entry which is preliminary data.</text>
</comment>
<evidence type="ECO:0000313" key="1">
    <source>
        <dbReference type="EMBL" id="MPN62128.1"/>
    </source>
</evidence>
<evidence type="ECO:0008006" key="2">
    <source>
        <dbReference type="Google" id="ProtNLM"/>
    </source>
</evidence>
<dbReference type="Gene3D" id="3.60.21.10">
    <property type="match status" value="1"/>
</dbReference>
<reference evidence="1" key="1">
    <citation type="submission" date="2019-08" db="EMBL/GenBank/DDBJ databases">
        <authorList>
            <person name="Kucharzyk K."/>
            <person name="Murdoch R.W."/>
            <person name="Higgins S."/>
            <person name="Loffler F."/>
        </authorList>
    </citation>
    <scope>NUCLEOTIDE SEQUENCE</scope>
</reference>
<sequence length="99" mass="10677">MVIFQHCPVAPGGESPAALDSDRLLEIIDRHPGTVRLCLSGHHHPGGEFVRNNVLFKTVKGQVEADEPTYIVVDLTDSGVAVHGFGHETDSAMTFKSGR</sequence>
<protein>
    <recommendedName>
        <fullName evidence="2">3',5'-cyclic-AMP phosphodiesterase</fullName>
    </recommendedName>
</protein>
<proteinExistence type="predicted"/>
<gene>
    <name evidence="1" type="ORF">SDC9_209875</name>
</gene>
<organism evidence="1">
    <name type="scientific">bioreactor metagenome</name>
    <dbReference type="NCBI Taxonomy" id="1076179"/>
    <lineage>
        <taxon>unclassified sequences</taxon>
        <taxon>metagenomes</taxon>
        <taxon>ecological metagenomes</taxon>
    </lineage>
</organism>
<name>A0A645JEI0_9ZZZZ</name>
<dbReference type="SUPFAM" id="SSF56300">
    <property type="entry name" value="Metallo-dependent phosphatases"/>
    <property type="match status" value="1"/>
</dbReference>
<dbReference type="EMBL" id="VSSQ01139700">
    <property type="protein sequence ID" value="MPN62128.1"/>
    <property type="molecule type" value="Genomic_DNA"/>
</dbReference>
<accession>A0A645JEI0</accession>